<dbReference type="Gene3D" id="2.60.40.1730">
    <property type="entry name" value="tricorn interacting facor f3 domain"/>
    <property type="match status" value="1"/>
</dbReference>
<dbReference type="PANTHER" id="PTHR11533">
    <property type="entry name" value="PROTEASE M1 ZINC METALLOPROTEASE"/>
    <property type="match status" value="1"/>
</dbReference>
<dbReference type="InterPro" id="IPR014782">
    <property type="entry name" value="Peptidase_M1_dom"/>
</dbReference>
<feature type="compositionally biased region" description="Low complexity" evidence="10">
    <location>
        <begin position="37"/>
        <end position="47"/>
    </location>
</feature>
<dbReference type="InterPro" id="IPR024571">
    <property type="entry name" value="ERAP1-like_C_dom"/>
</dbReference>
<gene>
    <name evidence="15" type="ORF">SmJEL517_g02263</name>
</gene>
<evidence type="ECO:0000313" key="16">
    <source>
        <dbReference type="Proteomes" id="UP000319731"/>
    </source>
</evidence>
<dbReference type="STRING" id="1806994.A0A507CCS7"/>
<dbReference type="SUPFAM" id="SSF55486">
    <property type="entry name" value="Metalloproteases ('zincins'), catalytic domain"/>
    <property type="match status" value="1"/>
</dbReference>
<keyword evidence="4" id="KW-0378">Hydrolase</keyword>
<feature type="binding site" evidence="8">
    <location>
        <position position="439"/>
    </location>
    <ligand>
        <name>Zn(2+)</name>
        <dbReference type="ChEBI" id="CHEBI:29105"/>
        <note>catalytic</note>
    </ligand>
</feature>
<comment type="cofactor">
    <cofactor evidence="8">
        <name>Zn(2+)</name>
        <dbReference type="ChEBI" id="CHEBI:29105"/>
    </cofactor>
    <text evidence="8">Binds 1 zinc ion per subunit.</text>
</comment>
<dbReference type="Pfam" id="PF11838">
    <property type="entry name" value="ERAP1_C"/>
    <property type="match status" value="1"/>
</dbReference>
<keyword evidence="11" id="KW-0812">Transmembrane</keyword>
<dbReference type="InterPro" id="IPR042097">
    <property type="entry name" value="Aminopeptidase_N-like_N_sf"/>
</dbReference>
<dbReference type="CDD" id="cd09601">
    <property type="entry name" value="M1_APN-Q_like"/>
    <property type="match status" value="1"/>
</dbReference>
<evidence type="ECO:0000256" key="5">
    <source>
        <dbReference type="ARBA" id="ARBA00022833"/>
    </source>
</evidence>
<dbReference type="Gene3D" id="2.60.40.1910">
    <property type="match status" value="1"/>
</dbReference>
<dbReference type="InterPro" id="IPR001930">
    <property type="entry name" value="Peptidase_M1"/>
</dbReference>
<evidence type="ECO:0000256" key="4">
    <source>
        <dbReference type="ARBA" id="ARBA00022801"/>
    </source>
</evidence>
<evidence type="ECO:0000256" key="6">
    <source>
        <dbReference type="ARBA" id="ARBA00023049"/>
    </source>
</evidence>
<accession>A0A507CCS7</accession>
<evidence type="ECO:0000256" key="3">
    <source>
        <dbReference type="ARBA" id="ARBA00022723"/>
    </source>
</evidence>
<dbReference type="GO" id="GO:0005737">
    <property type="term" value="C:cytoplasm"/>
    <property type="evidence" value="ECO:0007669"/>
    <property type="project" value="TreeGrafter"/>
</dbReference>
<evidence type="ECO:0000256" key="11">
    <source>
        <dbReference type="SAM" id="Phobius"/>
    </source>
</evidence>
<dbReference type="GO" id="GO:0005615">
    <property type="term" value="C:extracellular space"/>
    <property type="evidence" value="ECO:0007669"/>
    <property type="project" value="TreeGrafter"/>
</dbReference>
<evidence type="ECO:0008006" key="17">
    <source>
        <dbReference type="Google" id="ProtNLM"/>
    </source>
</evidence>
<dbReference type="AlphaFoldDB" id="A0A507CCS7"/>
<feature type="site" description="Transition state stabilizer" evidence="9">
    <location>
        <position position="519"/>
    </location>
</feature>
<evidence type="ECO:0000256" key="8">
    <source>
        <dbReference type="PIRSR" id="PIRSR634016-3"/>
    </source>
</evidence>
<dbReference type="InterPro" id="IPR027268">
    <property type="entry name" value="Peptidase_M4/M1_CTD_sf"/>
</dbReference>
<evidence type="ECO:0000256" key="2">
    <source>
        <dbReference type="ARBA" id="ARBA00022670"/>
    </source>
</evidence>
<evidence type="ECO:0000256" key="10">
    <source>
        <dbReference type="SAM" id="MobiDB-lite"/>
    </source>
</evidence>
<feature type="binding site" evidence="8">
    <location>
        <position position="458"/>
    </location>
    <ligand>
        <name>Zn(2+)</name>
        <dbReference type="ChEBI" id="CHEBI:29105"/>
        <note>catalytic</note>
    </ligand>
</feature>
<evidence type="ECO:0000259" key="14">
    <source>
        <dbReference type="Pfam" id="PF17900"/>
    </source>
</evidence>
<feature type="domain" description="Peptidase M1 membrane alanine aminopeptidase" evidence="12">
    <location>
        <begin position="359"/>
        <end position="588"/>
    </location>
</feature>
<evidence type="ECO:0000259" key="13">
    <source>
        <dbReference type="Pfam" id="PF11838"/>
    </source>
</evidence>
<feature type="binding site" evidence="8">
    <location>
        <position position="435"/>
    </location>
    <ligand>
        <name>Zn(2+)</name>
        <dbReference type="ChEBI" id="CHEBI:29105"/>
        <note>catalytic</note>
    </ligand>
</feature>
<proteinExistence type="inferred from homology"/>
<reference evidence="15 16" key="1">
    <citation type="journal article" date="2019" name="Sci. Rep.">
        <title>Comparative genomics of chytrid fungi reveal insights into the obligate biotrophic and pathogenic lifestyle of Synchytrium endobioticum.</title>
        <authorList>
            <person name="van de Vossenberg B.T.L.H."/>
            <person name="Warris S."/>
            <person name="Nguyen H.D.T."/>
            <person name="van Gent-Pelzer M.P.E."/>
            <person name="Joly D.L."/>
            <person name="van de Geest H.C."/>
            <person name="Bonants P.J.M."/>
            <person name="Smith D.S."/>
            <person name="Levesque C.A."/>
            <person name="van der Lee T.A.J."/>
        </authorList>
    </citation>
    <scope>NUCLEOTIDE SEQUENCE [LARGE SCALE GENOMIC DNA]</scope>
    <source>
        <strain evidence="15 16">JEL517</strain>
    </source>
</reference>
<dbReference type="GO" id="GO:0070006">
    <property type="term" value="F:metalloaminopeptidase activity"/>
    <property type="evidence" value="ECO:0007669"/>
    <property type="project" value="TreeGrafter"/>
</dbReference>
<keyword evidence="6" id="KW-0482">Metalloprotease</keyword>
<dbReference type="InterPro" id="IPR045357">
    <property type="entry name" value="Aminopeptidase_N-like_N"/>
</dbReference>
<dbReference type="Pfam" id="PF17900">
    <property type="entry name" value="Peptidase_M1_N"/>
    <property type="match status" value="1"/>
</dbReference>
<comment type="similarity">
    <text evidence="1">Belongs to the peptidase M1 family.</text>
</comment>
<dbReference type="Gene3D" id="1.25.50.20">
    <property type="match status" value="1"/>
</dbReference>
<dbReference type="InterPro" id="IPR050344">
    <property type="entry name" value="Peptidase_M1_aminopeptidases"/>
</dbReference>
<dbReference type="GO" id="GO:0042277">
    <property type="term" value="F:peptide binding"/>
    <property type="evidence" value="ECO:0007669"/>
    <property type="project" value="TreeGrafter"/>
</dbReference>
<dbReference type="InterPro" id="IPR034016">
    <property type="entry name" value="M1_APN-typ"/>
</dbReference>
<name>A0A507CCS7_9FUNG</name>
<sequence>MSGSRQFGNSAADQSVAVPIQAPTTLFSSFKKRREGSTSTPTNVAAAAPPPSSTIEPTENDPLLPSQNNDEEANARKAQRSSCSKFAIIITILILLLGAAAGVYYALYVRSRGSPDMPPVPSPDPELPLENRLPSWLVPYQYDLDLHVNVAKKVYSGTVAIQATILKDTSEVFFHSVDLAITTAPRVISHASVFEALSVEHNSDNNINSLQLGSTLKPANYTILIEYTGKVLDTYNGFFVKEYMDASNRTHVIAATHFETVGARYTFPCMDEPALKARFNISITTDARYTVLSNANKLHSEKASGDLMKHVFATTPPISTYLAAWVVGEFDRVQAETNATNPVLITVYSEIGRAYEGAYALRVALDSLQYFEITLKMPYPLPKLDLVSVPGFPYEGMENLGCMVFDSELLMVNGKYLGTAEAELHKQTTALLVAHEIAHQYFGDISTMQWWDMIFLAEGFAEYYQFKGAGTDDSLSAMSQFFEYEHLTALKADATKFSHPLVSNTPTTIPVYSFDDITYDKGASMLYMLESWLDEDDKKACCGVFCRGIQTYLSGPTVKSVGDLWTSLESARRSNAGSASVADIMDSWTSQPNVPLLAVSTTSNSILLVSQTPLVPDLDEEPASKWTVPIEYSYLDSKARTNHKAILLPDSTLDLKADVKGLVLLNTNRTGLYRVNYTPEMWQTLAKHLSDTPHIFSASERAGLVSDALYLLNTRRLDATAALDTTLFLQNSLDSGVWDSAMQGLWDLDASLGVHPSTILLKGYIQGLVAGPTKELKWFERTNSTPKEVHQRALTRGIVFKLAACVGEPQVLNDALGYFYTLANSSLSKVLDLPPYNDGVILDAIYTAVVRYGGPKVFELLWKNYTTPVTVNPAILPGDLLSSMAWTPDETNKVRVVSLLPHKPLSTQIRVLRVLNHASILGHALVWEYIKSELALFSVNSKSIISLAEQVVSRFSPGLVNEAIRLVEQQSGRAWNDFVWDSPKETALLYGIRRGIEKSLVAAKFRDEKRADVLNWLAKHTLIT</sequence>
<organism evidence="15 16">
    <name type="scientific">Synchytrium microbalum</name>
    <dbReference type="NCBI Taxonomy" id="1806994"/>
    <lineage>
        <taxon>Eukaryota</taxon>
        <taxon>Fungi</taxon>
        <taxon>Fungi incertae sedis</taxon>
        <taxon>Chytridiomycota</taxon>
        <taxon>Chytridiomycota incertae sedis</taxon>
        <taxon>Chytridiomycetes</taxon>
        <taxon>Synchytriales</taxon>
        <taxon>Synchytriaceae</taxon>
        <taxon>Synchytrium</taxon>
    </lineage>
</organism>
<keyword evidence="11" id="KW-1133">Transmembrane helix</keyword>
<comment type="caution">
    <text evidence="15">The sequence shown here is derived from an EMBL/GenBank/DDBJ whole genome shotgun (WGS) entry which is preliminary data.</text>
</comment>
<keyword evidence="16" id="KW-1185">Reference proteome</keyword>
<evidence type="ECO:0000256" key="9">
    <source>
        <dbReference type="PIRSR" id="PIRSR634016-4"/>
    </source>
</evidence>
<keyword evidence="5 8" id="KW-0862">Zinc</keyword>
<dbReference type="RefSeq" id="XP_031025870.1">
    <property type="nucleotide sequence ID" value="XM_031168191.1"/>
</dbReference>
<dbReference type="EMBL" id="QEAO01000009">
    <property type="protein sequence ID" value="TPX35343.1"/>
    <property type="molecule type" value="Genomic_DNA"/>
</dbReference>
<feature type="transmembrane region" description="Helical" evidence="11">
    <location>
        <begin position="86"/>
        <end position="107"/>
    </location>
</feature>
<dbReference type="GeneID" id="42003488"/>
<feature type="region of interest" description="Disordered" evidence="10">
    <location>
        <begin position="28"/>
        <end position="77"/>
    </location>
</feature>
<feature type="domain" description="ERAP1-like C-terminal" evidence="13">
    <location>
        <begin position="662"/>
        <end position="960"/>
    </location>
</feature>
<dbReference type="Pfam" id="PF01433">
    <property type="entry name" value="Peptidase_M1"/>
    <property type="match status" value="1"/>
</dbReference>
<keyword evidence="3 8" id="KW-0479">Metal-binding</keyword>
<dbReference type="GO" id="GO:0043171">
    <property type="term" value="P:peptide catabolic process"/>
    <property type="evidence" value="ECO:0007669"/>
    <property type="project" value="TreeGrafter"/>
</dbReference>
<evidence type="ECO:0000256" key="1">
    <source>
        <dbReference type="ARBA" id="ARBA00010136"/>
    </source>
</evidence>
<feature type="active site" description="Proton acceptor" evidence="7">
    <location>
        <position position="436"/>
    </location>
</feature>
<feature type="domain" description="Aminopeptidase N-like N-terminal" evidence="14">
    <location>
        <begin position="138"/>
        <end position="322"/>
    </location>
</feature>
<evidence type="ECO:0000259" key="12">
    <source>
        <dbReference type="Pfam" id="PF01433"/>
    </source>
</evidence>
<dbReference type="Gene3D" id="1.10.390.10">
    <property type="entry name" value="Neutral Protease Domain 2"/>
    <property type="match status" value="1"/>
</dbReference>
<evidence type="ECO:0000256" key="7">
    <source>
        <dbReference type="PIRSR" id="PIRSR634016-1"/>
    </source>
</evidence>
<dbReference type="PRINTS" id="PR00756">
    <property type="entry name" value="ALADIPTASE"/>
</dbReference>
<dbReference type="GO" id="GO:0006508">
    <property type="term" value="P:proteolysis"/>
    <property type="evidence" value="ECO:0007669"/>
    <property type="project" value="UniProtKB-KW"/>
</dbReference>
<keyword evidence="2" id="KW-0645">Protease</keyword>
<protein>
    <recommendedName>
        <fullName evidence="17">Aminopeptidase</fullName>
    </recommendedName>
</protein>
<dbReference type="PANTHER" id="PTHR11533:SF299">
    <property type="entry name" value="AMINOPEPTIDASE"/>
    <property type="match status" value="1"/>
</dbReference>
<dbReference type="Proteomes" id="UP000319731">
    <property type="component" value="Unassembled WGS sequence"/>
</dbReference>
<keyword evidence="11" id="KW-0472">Membrane</keyword>
<dbReference type="OrthoDB" id="10031169at2759"/>
<dbReference type="SUPFAM" id="SSF63737">
    <property type="entry name" value="Leukotriene A4 hydrolase N-terminal domain"/>
    <property type="match status" value="1"/>
</dbReference>
<evidence type="ECO:0000313" key="15">
    <source>
        <dbReference type="EMBL" id="TPX35343.1"/>
    </source>
</evidence>
<dbReference type="GO" id="GO:0016020">
    <property type="term" value="C:membrane"/>
    <property type="evidence" value="ECO:0007669"/>
    <property type="project" value="TreeGrafter"/>
</dbReference>
<dbReference type="GO" id="GO:0008270">
    <property type="term" value="F:zinc ion binding"/>
    <property type="evidence" value="ECO:0007669"/>
    <property type="project" value="InterPro"/>
</dbReference>